<evidence type="ECO:0000313" key="2">
    <source>
        <dbReference type="Proteomes" id="UP000229630"/>
    </source>
</evidence>
<reference evidence="1 2" key="1">
    <citation type="submission" date="2017-11" db="EMBL/GenBank/DDBJ databases">
        <title>Genome sequencing of Prevotella intermedia KCOM 2837.</title>
        <authorList>
            <person name="Kook J.-K."/>
            <person name="Park S.-N."/>
            <person name="Lim Y.K."/>
        </authorList>
    </citation>
    <scope>NUCLEOTIDE SEQUENCE [LARGE SCALE GENOMIC DNA]</scope>
    <source>
        <strain evidence="1 2">KCOM 2837</strain>
    </source>
</reference>
<sequence>MALSCNNLIINTFQNLLFRVVKEPLLHGKSGSFGVQNLRFCNAKTKLSFFFRIIFTKRWLFFCISLEQRKGNKSC</sequence>
<accession>A0A2D3L7I4</accession>
<name>A0A2D3L7I4_PREIN</name>
<dbReference type="AlphaFoldDB" id="A0A2D3L7I4"/>
<dbReference type="EMBL" id="CP024723">
    <property type="protein sequence ID" value="ATV26483.1"/>
    <property type="molecule type" value="Genomic_DNA"/>
</dbReference>
<proteinExistence type="predicted"/>
<protein>
    <submittedName>
        <fullName evidence="1">Uncharacterized protein</fullName>
    </submittedName>
</protein>
<gene>
    <name evidence="1" type="ORF">CTM62_06980</name>
</gene>
<evidence type="ECO:0000313" key="1">
    <source>
        <dbReference type="EMBL" id="ATV26483.1"/>
    </source>
</evidence>
<organism evidence="1 2">
    <name type="scientific">Prevotella intermedia</name>
    <dbReference type="NCBI Taxonomy" id="28131"/>
    <lineage>
        <taxon>Bacteria</taxon>
        <taxon>Pseudomonadati</taxon>
        <taxon>Bacteroidota</taxon>
        <taxon>Bacteroidia</taxon>
        <taxon>Bacteroidales</taxon>
        <taxon>Prevotellaceae</taxon>
        <taxon>Prevotella</taxon>
    </lineage>
</organism>
<dbReference type="Proteomes" id="UP000229630">
    <property type="component" value="Chromosome 1"/>
</dbReference>